<dbReference type="RefSeq" id="WP_164649002.1">
    <property type="nucleotide sequence ID" value="NZ_CP047475.1"/>
</dbReference>
<reference evidence="1 2" key="1">
    <citation type="submission" date="2020-01" db="EMBL/GenBank/DDBJ databases">
        <title>Whole genome and functional gene identification of agarase of Vibrio HN897.</title>
        <authorList>
            <person name="Liu Y."/>
            <person name="Zhao Z."/>
        </authorList>
    </citation>
    <scope>NUCLEOTIDE SEQUENCE [LARGE SCALE GENOMIC DNA]</scope>
    <source>
        <strain evidence="1 2">HN897</strain>
    </source>
</reference>
<gene>
    <name evidence="1" type="ORF">GT360_11475</name>
</gene>
<accession>A0A7Z2T485</accession>
<proteinExistence type="predicted"/>
<dbReference type="Proteomes" id="UP000464262">
    <property type="component" value="Chromosome 1"/>
</dbReference>
<sequence>MQRRQLDKWLHGYHKETYRTPKIFVIGCADLAKYQLAVEYKHKLEPVTVDNEPVHYDSLELVKEDLTRLGFDKAYLRLHNAYDECGSESTIGYSDIELSLVTH</sequence>
<dbReference type="AlphaFoldDB" id="A0A7Z2T485"/>
<dbReference type="InterPro" id="IPR045508">
    <property type="entry name" value="DUF6482"/>
</dbReference>
<organism evidence="1 2">
    <name type="scientific">Vibrio astriarenae</name>
    <dbReference type="NCBI Taxonomy" id="1481923"/>
    <lineage>
        <taxon>Bacteria</taxon>
        <taxon>Pseudomonadati</taxon>
        <taxon>Pseudomonadota</taxon>
        <taxon>Gammaproteobacteria</taxon>
        <taxon>Vibrionales</taxon>
        <taxon>Vibrionaceae</taxon>
        <taxon>Vibrio</taxon>
    </lineage>
</organism>
<protein>
    <submittedName>
        <fullName evidence="1">Uncharacterized protein</fullName>
    </submittedName>
</protein>
<evidence type="ECO:0000313" key="1">
    <source>
        <dbReference type="EMBL" id="QIA64093.1"/>
    </source>
</evidence>
<keyword evidence="2" id="KW-1185">Reference proteome</keyword>
<dbReference type="EMBL" id="CP047475">
    <property type="protein sequence ID" value="QIA64093.1"/>
    <property type="molecule type" value="Genomic_DNA"/>
</dbReference>
<dbReference type="Pfam" id="PF20090">
    <property type="entry name" value="DUF6482"/>
    <property type="match status" value="1"/>
</dbReference>
<name>A0A7Z2T485_9VIBR</name>
<evidence type="ECO:0000313" key="2">
    <source>
        <dbReference type="Proteomes" id="UP000464262"/>
    </source>
</evidence>
<dbReference type="KEGG" id="vas:GT360_11475"/>